<dbReference type="EMBL" id="WBMO01000005">
    <property type="protein sequence ID" value="MDV2477435.1"/>
    <property type="molecule type" value="Genomic_DNA"/>
</dbReference>
<sequence>MANECAPLFRPGRDVTVLTTAAVTGKTFVGVSGNRDAATGLIKAAPASAAAKAFGVAAYDAGNGKTVPIIRGGIVPVTAGGTIAAGAQVEVGASGRAVTLESGIAVGYAVDDGTSGSDVLIALY</sequence>
<dbReference type="EMBL" id="WBMO01000001">
    <property type="protein sequence ID" value="MDV2477164.1"/>
    <property type="molecule type" value="Genomic_DNA"/>
</dbReference>
<protein>
    <submittedName>
        <fullName evidence="2">DUF2190 family protein</fullName>
    </submittedName>
</protein>
<proteinExistence type="predicted"/>
<dbReference type="Proteomes" id="UP001275440">
    <property type="component" value="Unassembled WGS sequence"/>
</dbReference>
<accession>A0ABU3WTT1</accession>
<keyword evidence="4" id="KW-1185">Reference proteome</keyword>
<gene>
    <name evidence="1" type="ORF">F8M49_20810</name>
    <name evidence="2" type="ORF">F8M49_22045</name>
    <name evidence="3" type="ORF">F8M49_22300</name>
</gene>
<evidence type="ECO:0000313" key="4">
    <source>
        <dbReference type="Proteomes" id="UP001275440"/>
    </source>
</evidence>
<evidence type="ECO:0000313" key="3">
    <source>
        <dbReference type="EMBL" id="MDV2477435.1"/>
    </source>
</evidence>
<evidence type="ECO:0000313" key="1">
    <source>
        <dbReference type="EMBL" id="MDV2477164.1"/>
    </source>
</evidence>
<name>A0ABU3WTT1_9NOCA</name>
<comment type="caution">
    <text evidence="2">The sequence shown here is derived from an EMBL/GenBank/DDBJ whole genome shotgun (WGS) entry which is preliminary data.</text>
</comment>
<dbReference type="InterPro" id="IPR011231">
    <property type="entry name" value="Phage_VT1-Sakai_H0018"/>
</dbReference>
<organism evidence="2 4">
    <name type="scientific">Rhodococcus zopfii</name>
    <dbReference type="NCBI Taxonomy" id="43772"/>
    <lineage>
        <taxon>Bacteria</taxon>
        <taxon>Bacillati</taxon>
        <taxon>Actinomycetota</taxon>
        <taxon>Actinomycetes</taxon>
        <taxon>Mycobacteriales</taxon>
        <taxon>Nocardiaceae</taxon>
        <taxon>Rhodococcus</taxon>
    </lineage>
</organism>
<dbReference type="Pfam" id="PF09956">
    <property type="entry name" value="Phage_cement_2"/>
    <property type="match status" value="1"/>
</dbReference>
<reference evidence="2 4" key="1">
    <citation type="submission" date="2019-10" db="EMBL/GenBank/DDBJ databases">
        <title>Draft Genome Assembly of Rhodococcus zopfii DSM44189.</title>
        <authorList>
            <person name="Sutton J.M."/>
            <person name="Akob D.M."/>
            <person name="Bushman T.J."/>
        </authorList>
    </citation>
    <scope>NUCLEOTIDE SEQUENCE [LARGE SCALE GENOMIC DNA]</scope>
    <source>
        <strain evidence="2 4">DSM 44189</strain>
    </source>
</reference>
<evidence type="ECO:0000313" key="2">
    <source>
        <dbReference type="EMBL" id="MDV2477388.1"/>
    </source>
</evidence>
<dbReference type="EMBL" id="WBMO01000004">
    <property type="protein sequence ID" value="MDV2477388.1"/>
    <property type="molecule type" value="Genomic_DNA"/>
</dbReference>